<accession>A0A5J4RA60</accession>
<dbReference type="AlphaFoldDB" id="A0A5J4RA60"/>
<reference evidence="1" key="1">
    <citation type="submission" date="2019-03" db="EMBL/GenBank/DDBJ databases">
        <title>Single cell metagenomics reveals metabolic interactions within the superorganism composed of flagellate Streblomastix strix and complex community of Bacteroidetes bacteria on its surface.</title>
        <authorList>
            <person name="Treitli S.C."/>
            <person name="Kolisko M."/>
            <person name="Husnik F."/>
            <person name="Keeling P."/>
            <person name="Hampl V."/>
        </authorList>
    </citation>
    <scope>NUCLEOTIDE SEQUENCE</scope>
    <source>
        <strain evidence="1">STM</strain>
    </source>
</reference>
<proteinExistence type="predicted"/>
<organism evidence="1">
    <name type="scientific">termite gut metagenome</name>
    <dbReference type="NCBI Taxonomy" id="433724"/>
    <lineage>
        <taxon>unclassified sequences</taxon>
        <taxon>metagenomes</taxon>
        <taxon>organismal metagenomes</taxon>
    </lineage>
</organism>
<comment type="caution">
    <text evidence="1">The sequence shown here is derived from an EMBL/GenBank/DDBJ whole genome shotgun (WGS) entry which is preliminary data.</text>
</comment>
<dbReference type="PANTHER" id="PTHR34585">
    <property type="match status" value="1"/>
</dbReference>
<protein>
    <recommendedName>
        <fullName evidence="2">Helix-turn-helix domain-containing protein</fullName>
    </recommendedName>
</protein>
<sequence>MSKPDNSTSELCKNKKNDNMNVITIDSDAYKMLVKKIDCIYQYLKDRTAPTGNSTLNPDEVWIDNDEAMTLLEVSGRTLQRLRSCGQITYFIKRHKVYYTLSEIRRLIHGRIVPANPNNNSKQNMP</sequence>
<evidence type="ECO:0008006" key="2">
    <source>
        <dbReference type="Google" id="ProtNLM"/>
    </source>
</evidence>
<evidence type="ECO:0000313" key="1">
    <source>
        <dbReference type="EMBL" id="KAA6330846.1"/>
    </source>
</evidence>
<gene>
    <name evidence="1" type="ORF">EZS27_020493</name>
</gene>
<dbReference type="PANTHER" id="PTHR34585:SF22">
    <property type="entry name" value="HELIX-TURN-HELIX DOMAIN-CONTAINING PROTEIN"/>
    <property type="match status" value="1"/>
</dbReference>
<name>A0A5J4RA60_9ZZZZ</name>
<dbReference type="EMBL" id="SNRY01001450">
    <property type="protein sequence ID" value="KAA6330846.1"/>
    <property type="molecule type" value="Genomic_DNA"/>
</dbReference>